<dbReference type="GO" id="GO:0035269">
    <property type="term" value="P:protein O-linked glycosylation via mannose"/>
    <property type="evidence" value="ECO:0007669"/>
    <property type="project" value="TreeGrafter"/>
</dbReference>
<dbReference type="GO" id="GO:0016020">
    <property type="term" value="C:membrane"/>
    <property type="evidence" value="ECO:0007669"/>
    <property type="project" value="UniProtKB-SubCell"/>
</dbReference>
<keyword evidence="13" id="KW-0460">Magnesium</keyword>
<evidence type="ECO:0000256" key="13">
    <source>
        <dbReference type="ARBA" id="ARBA00022842"/>
    </source>
</evidence>
<sequence length="339" mass="37157">MISVVVPTYNEADNLAELVQRLDRALREGYEIIVVDDNSPDGTAEVARRLASRYPVKVIVRERRGGLSSAVVEGARAASGRIVVVMDADLQHPPEVVPALVREAERGCLAIASRYVKGGMVVGWPLARKIVSRGAVMLARLLLPEARGVKDPVSGFFAYSRDCIAGVKPTGLYKILLDVLAQCKPACIVEVPFVFGQRTRGRSKLGRRHIFDFLRQLLVLSRWRPLKFAAVGATGIGIALMVIYALGWLPPLISTAVAIEVSLTSNYVLNRSWTFADRQTPFLAGWAKYHLATAIGNITNYLVTNGLALLGLWIYASYVLGVIAGYIANYVFSELRVFK</sequence>
<dbReference type="Pfam" id="PF00535">
    <property type="entry name" value="Glycos_transf_2"/>
    <property type="match status" value="1"/>
</dbReference>
<comment type="pathway">
    <text evidence="6">Protein modification; protein glycosylation.</text>
</comment>
<evidence type="ECO:0000256" key="19">
    <source>
        <dbReference type="ARBA" id="ARBA00082336"/>
    </source>
</evidence>
<comment type="caution">
    <text evidence="25">The sequence shown here is derived from an EMBL/GenBank/DDBJ whole genome shotgun (WGS) entry which is preliminary data.</text>
</comment>
<dbReference type="RefSeq" id="WP_116430370.1">
    <property type="nucleotide sequence ID" value="NZ_NMUF01000002.1"/>
</dbReference>
<evidence type="ECO:0000256" key="15">
    <source>
        <dbReference type="ARBA" id="ARBA00023136"/>
    </source>
</evidence>
<keyword evidence="9 25" id="KW-0328">Glycosyltransferase</keyword>
<evidence type="ECO:0000256" key="21">
    <source>
        <dbReference type="ARBA" id="ARBA00083744"/>
    </source>
</evidence>
<evidence type="ECO:0000313" key="25">
    <source>
        <dbReference type="EMBL" id="RFB00239.1"/>
    </source>
</evidence>
<comment type="cofactor">
    <cofactor evidence="2">
        <name>Mn(2+)</name>
        <dbReference type="ChEBI" id="CHEBI:29035"/>
    </cofactor>
</comment>
<dbReference type="InterPro" id="IPR039528">
    <property type="entry name" value="DPM1-like"/>
</dbReference>
<evidence type="ECO:0000256" key="9">
    <source>
        <dbReference type="ARBA" id="ARBA00022676"/>
    </source>
</evidence>
<feature type="transmembrane region" description="Helical" evidence="22">
    <location>
        <begin position="228"/>
        <end position="249"/>
    </location>
</feature>
<comment type="cofactor">
    <cofactor evidence="3">
        <name>Mg(2+)</name>
        <dbReference type="ChEBI" id="CHEBI:18420"/>
    </cofactor>
</comment>
<evidence type="ECO:0000256" key="7">
    <source>
        <dbReference type="ARBA" id="ARBA00006739"/>
    </source>
</evidence>
<evidence type="ECO:0000256" key="10">
    <source>
        <dbReference type="ARBA" id="ARBA00022679"/>
    </source>
</evidence>
<evidence type="ECO:0000256" key="11">
    <source>
        <dbReference type="ARBA" id="ARBA00022692"/>
    </source>
</evidence>
<evidence type="ECO:0000256" key="17">
    <source>
        <dbReference type="ARBA" id="ARBA00053724"/>
    </source>
</evidence>
<dbReference type="AlphaFoldDB" id="A0A371R6T2"/>
<keyword evidence="11 22" id="KW-0812">Transmembrane</keyword>
<dbReference type="GO" id="GO:0006488">
    <property type="term" value="P:dolichol-linked oligosaccharide biosynthetic process"/>
    <property type="evidence" value="ECO:0007669"/>
    <property type="project" value="TreeGrafter"/>
</dbReference>
<evidence type="ECO:0000256" key="14">
    <source>
        <dbReference type="ARBA" id="ARBA00022989"/>
    </source>
</evidence>
<comment type="cofactor">
    <cofactor evidence="1">
        <name>Ca(2+)</name>
        <dbReference type="ChEBI" id="CHEBI:29108"/>
    </cofactor>
</comment>
<comment type="function">
    <text evidence="17">Transfers mannose from GDP-mannose to dolichol monophosphate to form dolichol phosphate mannose (Dol-P-Man) which is the mannosyl donor in pathways leading to N-glycosylation, glycosyl phosphatidylinositol membrane anchoring, and O-mannosylation of proteins.</text>
</comment>
<dbReference type="Proteomes" id="UP000256877">
    <property type="component" value="Unassembled WGS sequence"/>
</dbReference>
<name>A0A371R6T2_9CREN</name>
<evidence type="ECO:0000256" key="16">
    <source>
        <dbReference type="ARBA" id="ARBA00023211"/>
    </source>
</evidence>
<gene>
    <name evidence="25" type="ORF">CGL52_01235</name>
</gene>
<dbReference type="PANTHER" id="PTHR43398">
    <property type="entry name" value="DOLICHOL-PHOSPHATE MANNOSYLTRANSFERASE SUBUNIT 1"/>
    <property type="match status" value="1"/>
</dbReference>
<keyword evidence="16" id="KW-0464">Manganese</keyword>
<dbReference type="GO" id="GO:0046872">
    <property type="term" value="F:metal ion binding"/>
    <property type="evidence" value="ECO:0007669"/>
    <property type="project" value="UniProtKB-KW"/>
</dbReference>
<dbReference type="GO" id="GO:0004582">
    <property type="term" value="F:dolichyl-phosphate beta-D-mannosyltransferase activity"/>
    <property type="evidence" value="ECO:0007669"/>
    <property type="project" value="UniProtKB-EC"/>
</dbReference>
<evidence type="ECO:0000256" key="2">
    <source>
        <dbReference type="ARBA" id="ARBA00001936"/>
    </source>
</evidence>
<dbReference type="Pfam" id="PF04138">
    <property type="entry name" value="GtrA_DPMS_TM"/>
    <property type="match status" value="1"/>
</dbReference>
<dbReference type="EC" id="2.4.1.83" evidence="8"/>
<dbReference type="CDD" id="cd06442">
    <property type="entry name" value="DPM1_like"/>
    <property type="match status" value="1"/>
</dbReference>
<evidence type="ECO:0000313" key="26">
    <source>
        <dbReference type="Proteomes" id="UP000256877"/>
    </source>
</evidence>
<evidence type="ECO:0000256" key="12">
    <source>
        <dbReference type="ARBA" id="ARBA00022723"/>
    </source>
</evidence>
<dbReference type="InterPro" id="IPR007267">
    <property type="entry name" value="GtrA_DPMS_TM"/>
</dbReference>
<keyword evidence="10 25" id="KW-0808">Transferase</keyword>
<dbReference type="GO" id="GO:0006506">
    <property type="term" value="P:GPI anchor biosynthetic process"/>
    <property type="evidence" value="ECO:0007669"/>
    <property type="project" value="TreeGrafter"/>
</dbReference>
<dbReference type="SUPFAM" id="SSF53448">
    <property type="entry name" value="Nucleotide-diphospho-sugar transferases"/>
    <property type="match status" value="1"/>
</dbReference>
<evidence type="ECO:0000256" key="22">
    <source>
        <dbReference type="SAM" id="Phobius"/>
    </source>
</evidence>
<dbReference type="FunFam" id="3.90.550.10:FF:000119">
    <property type="entry name" value="Dolichol-phosphate mannosyltransferase subunit 1"/>
    <property type="match status" value="1"/>
</dbReference>
<keyword evidence="15 22" id="KW-0472">Membrane</keyword>
<reference evidence="25 26" key="1">
    <citation type="submission" date="2017-07" db="EMBL/GenBank/DDBJ databases">
        <title>Draft genome sequence of aerobic hyperthermophilic archaea, Pyrobaculum aerophilum YKB31 and YKB32.</title>
        <authorList>
            <person name="Mochizuki T."/>
            <person name="Berliner A.J."/>
            <person name="Yoshida-Takashima Y."/>
            <person name="Takaki Y."/>
            <person name="Nunoura T."/>
            <person name="Takai K."/>
        </authorList>
    </citation>
    <scope>NUCLEOTIDE SEQUENCE [LARGE SCALE GENOMIC DNA]</scope>
    <source>
        <strain evidence="25 26">YKB32</strain>
    </source>
</reference>
<dbReference type="InterPro" id="IPR001173">
    <property type="entry name" value="Glyco_trans_2-like"/>
</dbReference>
<keyword evidence="12" id="KW-0479">Metal-binding</keyword>
<comment type="subcellular location">
    <subcellularLocation>
        <location evidence="5">Endomembrane system</location>
    </subcellularLocation>
    <subcellularLocation>
        <location evidence="4">Membrane</location>
        <topology evidence="4">Multi-pass membrane protein</topology>
    </subcellularLocation>
</comment>
<evidence type="ECO:0000259" key="23">
    <source>
        <dbReference type="Pfam" id="PF00535"/>
    </source>
</evidence>
<feature type="transmembrane region" description="Helical" evidence="22">
    <location>
        <begin position="312"/>
        <end position="332"/>
    </location>
</feature>
<dbReference type="InterPro" id="IPR029044">
    <property type="entry name" value="Nucleotide-diphossugar_trans"/>
</dbReference>
<evidence type="ECO:0000256" key="18">
    <source>
        <dbReference type="ARBA" id="ARBA00074878"/>
    </source>
</evidence>
<keyword evidence="14 22" id="KW-1133">Transmembrane helix</keyword>
<evidence type="ECO:0000259" key="24">
    <source>
        <dbReference type="Pfam" id="PF04138"/>
    </source>
</evidence>
<feature type="domain" description="GtrA/DPMS transmembrane" evidence="24">
    <location>
        <begin position="227"/>
        <end position="338"/>
    </location>
</feature>
<evidence type="ECO:0000256" key="4">
    <source>
        <dbReference type="ARBA" id="ARBA00004141"/>
    </source>
</evidence>
<dbReference type="GO" id="GO:0000271">
    <property type="term" value="P:polysaccharide biosynthetic process"/>
    <property type="evidence" value="ECO:0007669"/>
    <property type="project" value="InterPro"/>
</dbReference>
<evidence type="ECO:0000256" key="8">
    <source>
        <dbReference type="ARBA" id="ARBA00012704"/>
    </source>
</evidence>
<evidence type="ECO:0000256" key="20">
    <source>
        <dbReference type="ARBA" id="ARBA00082614"/>
    </source>
</evidence>
<protein>
    <recommendedName>
        <fullName evidence="18">Dolichol-phosphate mannosyltransferase</fullName>
        <ecNumber evidence="8">2.4.1.83</ecNumber>
    </recommendedName>
    <alternativeName>
        <fullName evidence="20">Dolichol-phosphate mannose synthase</fullName>
    </alternativeName>
    <alternativeName>
        <fullName evidence="19">Dolichyl-phosphate beta-D-mannosyltransferase</fullName>
    </alternativeName>
    <alternativeName>
        <fullName evidence="21">Mannose-P-dolichol synthase</fullName>
    </alternativeName>
</protein>
<evidence type="ECO:0000256" key="5">
    <source>
        <dbReference type="ARBA" id="ARBA00004308"/>
    </source>
</evidence>
<accession>A0A371R6T2</accession>
<organism evidence="25 26">
    <name type="scientific">Pyrobaculum aerophilum</name>
    <dbReference type="NCBI Taxonomy" id="13773"/>
    <lineage>
        <taxon>Archaea</taxon>
        <taxon>Thermoproteota</taxon>
        <taxon>Thermoprotei</taxon>
        <taxon>Thermoproteales</taxon>
        <taxon>Thermoproteaceae</taxon>
        <taxon>Pyrobaculum</taxon>
    </lineage>
</organism>
<evidence type="ECO:0000256" key="1">
    <source>
        <dbReference type="ARBA" id="ARBA00001913"/>
    </source>
</evidence>
<comment type="similarity">
    <text evidence="7">Belongs to the glycosyltransferase 2 family.</text>
</comment>
<dbReference type="PANTHER" id="PTHR43398:SF1">
    <property type="entry name" value="DOLICHOL-PHOSPHATE MANNOSYLTRANSFERASE SUBUNIT 1"/>
    <property type="match status" value="1"/>
</dbReference>
<evidence type="ECO:0000256" key="6">
    <source>
        <dbReference type="ARBA" id="ARBA00004922"/>
    </source>
</evidence>
<dbReference type="Gene3D" id="3.90.550.10">
    <property type="entry name" value="Spore Coat Polysaccharide Biosynthesis Protein SpsA, Chain A"/>
    <property type="match status" value="1"/>
</dbReference>
<dbReference type="EMBL" id="NMUF01000002">
    <property type="protein sequence ID" value="RFB00239.1"/>
    <property type="molecule type" value="Genomic_DNA"/>
</dbReference>
<dbReference type="GO" id="GO:0012505">
    <property type="term" value="C:endomembrane system"/>
    <property type="evidence" value="ECO:0007669"/>
    <property type="project" value="UniProtKB-SubCell"/>
</dbReference>
<feature type="domain" description="Glycosyltransferase 2-like" evidence="23">
    <location>
        <begin position="3"/>
        <end position="162"/>
    </location>
</feature>
<proteinExistence type="inferred from homology"/>
<dbReference type="OrthoDB" id="11098at2157"/>
<evidence type="ECO:0000256" key="3">
    <source>
        <dbReference type="ARBA" id="ARBA00001946"/>
    </source>
</evidence>